<keyword evidence="1" id="KW-0472">Membrane</keyword>
<keyword evidence="1" id="KW-1133">Transmembrane helix</keyword>
<evidence type="ECO:0000313" key="3">
    <source>
        <dbReference type="Proteomes" id="UP000229600"/>
    </source>
</evidence>
<gene>
    <name evidence="2" type="ORF">COV59_04520</name>
</gene>
<evidence type="ECO:0000313" key="2">
    <source>
        <dbReference type="EMBL" id="PIR03707.1"/>
    </source>
</evidence>
<comment type="caution">
    <text evidence="2">The sequence shown here is derived from an EMBL/GenBank/DDBJ whole genome shotgun (WGS) entry which is preliminary data.</text>
</comment>
<dbReference type="Proteomes" id="UP000229600">
    <property type="component" value="Unassembled WGS sequence"/>
</dbReference>
<accession>A0A2H0N484</accession>
<proteinExistence type="predicted"/>
<evidence type="ECO:0008006" key="4">
    <source>
        <dbReference type="Google" id="ProtNLM"/>
    </source>
</evidence>
<dbReference type="AlphaFoldDB" id="A0A2H0N484"/>
<keyword evidence="1" id="KW-0812">Transmembrane</keyword>
<sequence>MWKGKNFCKKNNTKNTRGNIVIFLLVFGTIASVIIISGIASYALFEHKASNKKYSRDLSFQIAEAGINYYKWHLAHNPNDYYDGNGATSSSPYLHDYTDKDGNSIGKFSLDIDPPVEGGTVVTVRSTGWTNWDPVRARTIQVRFGFPALTDYIFLSNANMWFSFTTEVHGVIHSNGGIRFDGETDSWVRSAKDTYKYENQTHNGIWGGGGPKSFWEYPVPAIDFDSVSADMANIRDLADSGGIHLNSSNEEGWHMVFNGTTFDLYEVNSRDCYPGEGKWRYNKWDGWYWDGDQYCFDIGDETFIQTYDIPTNGALFVEDDVWVEGTIDGRVTIASGRFPVQEPYQNIIINGNILYTEKSSDDVVGLLAQGDIVVPYETPDNMEVNAALLSQYGKNYRPYYYDDTKNQLSMFGAQIAYEGGGWKYVNGWGNVISGYINTLHSYDGNLKFYPPPGFPVSGSYELLSWEEIE</sequence>
<dbReference type="EMBL" id="PCWN01000009">
    <property type="protein sequence ID" value="PIR03707.1"/>
    <property type="molecule type" value="Genomic_DNA"/>
</dbReference>
<feature type="transmembrane region" description="Helical" evidence="1">
    <location>
        <begin position="20"/>
        <end position="45"/>
    </location>
</feature>
<name>A0A2H0N484_9BACT</name>
<evidence type="ECO:0000256" key="1">
    <source>
        <dbReference type="SAM" id="Phobius"/>
    </source>
</evidence>
<protein>
    <recommendedName>
        <fullName evidence="4">Type 4 fimbrial biogenesis protein PilX N-terminal domain-containing protein</fullName>
    </recommendedName>
</protein>
<reference evidence="2 3" key="1">
    <citation type="submission" date="2017-09" db="EMBL/GenBank/DDBJ databases">
        <title>Depth-based differentiation of microbial function through sediment-hosted aquifers and enrichment of novel symbionts in the deep terrestrial subsurface.</title>
        <authorList>
            <person name="Probst A.J."/>
            <person name="Ladd B."/>
            <person name="Jarett J.K."/>
            <person name="Geller-Mcgrath D.E."/>
            <person name="Sieber C.M."/>
            <person name="Emerson J.B."/>
            <person name="Anantharaman K."/>
            <person name="Thomas B.C."/>
            <person name="Malmstrom R."/>
            <person name="Stieglmeier M."/>
            <person name="Klingl A."/>
            <person name="Woyke T."/>
            <person name="Ryan C.M."/>
            <person name="Banfield J.F."/>
        </authorList>
    </citation>
    <scope>NUCLEOTIDE SEQUENCE [LARGE SCALE GENOMIC DNA]</scope>
    <source>
        <strain evidence="2">CG11_big_fil_rev_8_21_14_0_20_39_34</strain>
    </source>
</reference>
<organism evidence="2 3">
    <name type="scientific">Candidatus Magasanikbacteria bacterium CG11_big_fil_rev_8_21_14_0_20_39_34</name>
    <dbReference type="NCBI Taxonomy" id="1974653"/>
    <lineage>
        <taxon>Bacteria</taxon>
        <taxon>Candidatus Magasanikiibacteriota</taxon>
    </lineage>
</organism>